<protein>
    <submittedName>
        <fullName evidence="1">Uncharacterized protein</fullName>
    </submittedName>
</protein>
<dbReference type="EMBL" id="LAZR01015638">
    <property type="protein sequence ID" value="KKM08047.1"/>
    <property type="molecule type" value="Genomic_DNA"/>
</dbReference>
<dbReference type="AlphaFoldDB" id="A0A0F9HY87"/>
<gene>
    <name evidence="1" type="ORF">LCGC14_1727770</name>
</gene>
<accession>A0A0F9HY87</accession>
<reference evidence="1" key="1">
    <citation type="journal article" date="2015" name="Nature">
        <title>Complex archaea that bridge the gap between prokaryotes and eukaryotes.</title>
        <authorList>
            <person name="Spang A."/>
            <person name="Saw J.H."/>
            <person name="Jorgensen S.L."/>
            <person name="Zaremba-Niedzwiedzka K."/>
            <person name="Martijn J."/>
            <person name="Lind A.E."/>
            <person name="van Eijk R."/>
            <person name="Schleper C."/>
            <person name="Guy L."/>
            <person name="Ettema T.J."/>
        </authorList>
    </citation>
    <scope>NUCLEOTIDE SEQUENCE</scope>
</reference>
<name>A0A0F9HY87_9ZZZZ</name>
<comment type="caution">
    <text evidence="1">The sequence shown here is derived from an EMBL/GenBank/DDBJ whole genome shotgun (WGS) entry which is preliminary data.</text>
</comment>
<sequence>MNTKGLKHGDITAWATKVLHDGLEAVINSKASRRTPYFILVIIKDGYHGPAVSNRDHDMKTVDMSAQKVVTNRFVIMDKAPLIPMIGSSLWRIDNKIGEVRCIYILPPDRPMIAGFTVEQESETVGKCAQGMPILYGAN</sequence>
<organism evidence="1">
    <name type="scientific">marine sediment metagenome</name>
    <dbReference type="NCBI Taxonomy" id="412755"/>
    <lineage>
        <taxon>unclassified sequences</taxon>
        <taxon>metagenomes</taxon>
        <taxon>ecological metagenomes</taxon>
    </lineage>
</organism>
<evidence type="ECO:0000313" key="1">
    <source>
        <dbReference type="EMBL" id="KKM08047.1"/>
    </source>
</evidence>
<proteinExistence type="predicted"/>